<keyword evidence="4" id="KW-0678">Repressor</keyword>
<dbReference type="InterPro" id="IPR051139">
    <property type="entry name" value="Mediator_complx_sub13"/>
</dbReference>
<sequence length="143" mass="16084">GEQGSWEGGLSYECRSLLFKALHNLIERCLLSRDFVRLGKWYVQPYDSSEKMIEKSGHLSFSFDFFVHGESTVCASVDVRQHPPVRTLLSSHLQQAQAALHSPPPVQGNRVLTNKKNCFISFIILNCKFLDVTKAAMVTDPGE</sequence>
<evidence type="ECO:0000256" key="7">
    <source>
        <dbReference type="ARBA" id="ARBA00023242"/>
    </source>
</evidence>
<accession>A0ABD0ZBV2</accession>
<feature type="non-terminal residue" evidence="8">
    <location>
        <position position="1"/>
    </location>
</feature>
<evidence type="ECO:0000256" key="5">
    <source>
        <dbReference type="ARBA" id="ARBA00023015"/>
    </source>
</evidence>
<dbReference type="PANTHER" id="PTHR48249:SF3">
    <property type="entry name" value="MEDIATOR OF RNA POLYMERASE II TRANSCRIPTION SUBUNIT 13"/>
    <property type="match status" value="1"/>
</dbReference>
<keyword evidence="9" id="KW-1185">Reference proteome</keyword>
<proteinExistence type="inferred from homology"/>
<organism evidence="8 9">
    <name type="scientific">Ranatra chinensis</name>
    <dbReference type="NCBI Taxonomy" id="642074"/>
    <lineage>
        <taxon>Eukaryota</taxon>
        <taxon>Metazoa</taxon>
        <taxon>Ecdysozoa</taxon>
        <taxon>Arthropoda</taxon>
        <taxon>Hexapoda</taxon>
        <taxon>Insecta</taxon>
        <taxon>Pterygota</taxon>
        <taxon>Neoptera</taxon>
        <taxon>Paraneoptera</taxon>
        <taxon>Hemiptera</taxon>
        <taxon>Heteroptera</taxon>
        <taxon>Panheteroptera</taxon>
        <taxon>Nepomorpha</taxon>
        <taxon>Nepidae</taxon>
        <taxon>Ranatrinae</taxon>
        <taxon>Ranatra</taxon>
    </lineage>
</organism>
<evidence type="ECO:0000256" key="4">
    <source>
        <dbReference type="ARBA" id="ARBA00022491"/>
    </source>
</evidence>
<dbReference type="Proteomes" id="UP001558652">
    <property type="component" value="Unassembled WGS sequence"/>
</dbReference>
<dbReference type="GO" id="GO:0005634">
    <property type="term" value="C:nucleus"/>
    <property type="evidence" value="ECO:0007669"/>
    <property type="project" value="UniProtKB-SubCell"/>
</dbReference>
<dbReference type="EMBL" id="JBFDAA010000005">
    <property type="protein sequence ID" value="KAL1132824.1"/>
    <property type="molecule type" value="Genomic_DNA"/>
</dbReference>
<keyword evidence="7" id="KW-0539">Nucleus</keyword>
<evidence type="ECO:0000256" key="6">
    <source>
        <dbReference type="ARBA" id="ARBA00023163"/>
    </source>
</evidence>
<evidence type="ECO:0000256" key="3">
    <source>
        <dbReference type="ARBA" id="ARBA00019618"/>
    </source>
</evidence>
<reference evidence="8 9" key="1">
    <citation type="submission" date="2024-07" db="EMBL/GenBank/DDBJ databases">
        <title>Chromosome-level genome assembly of the water stick insect Ranatra chinensis (Heteroptera: Nepidae).</title>
        <authorList>
            <person name="Liu X."/>
        </authorList>
    </citation>
    <scope>NUCLEOTIDE SEQUENCE [LARGE SCALE GENOMIC DNA]</scope>
    <source>
        <strain evidence="8">Cailab_2021Rc</strain>
        <tissue evidence="8">Muscle</tissue>
    </source>
</reference>
<keyword evidence="6" id="KW-0804">Transcription</keyword>
<comment type="caution">
    <text evidence="8">The sequence shown here is derived from an EMBL/GenBank/DDBJ whole genome shotgun (WGS) entry which is preliminary data.</text>
</comment>
<keyword evidence="5" id="KW-0805">Transcription regulation</keyword>
<evidence type="ECO:0000313" key="8">
    <source>
        <dbReference type="EMBL" id="KAL1132824.1"/>
    </source>
</evidence>
<name>A0ABD0ZBV2_9HEMI</name>
<dbReference type="AlphaFoldDB" id="A0ABD0ZBV2"/>
<dbReference type="PANTHER" id="PTHR48249">
    <property type="entry name" value="MEDIATOR OF RNA POLYMERASE II TRANSCRIPTION SUBUNIT 13"/>
    <property type="match status" value="1"/>
</dbReference>
<evidence type="ECO:0000313" key="9">
    <source>
        <dbReference type="Proteomes" id="UP001558652"/>
    </source>
</evidence>
<evidence type="ECO:0000256" key="2">
    <source>
        <dbReference type="ARBA" id="ARBA00009354"/>
    </source>
</evidence>
<gene>
    <name evidence="8" type="ORF">AAG570_010776</name>
</gene>
<comment type="similarity">
    <text evidence="2">Belongs to the Mediator complex subunit 13 family.</text>
</comment>
<comment type="subcellular location">
    <subcellularLocation>
        <location evidence="1">Nucleus</location>
    </subcellularLocation>
</comment>
<evidence type="ECO:0000256" key="1">
    <source>
        <dbReference type="ARBA" id="ARBA00004123"/>
    </source>
</evidence>
<protein>
    <recommendedName>
        <fullName evidence="3">Mediator of RNA polymerase II transcription subunit 13</fullName>
    </recommendedName>
</protein>